<proteinExistence type="predicted"/>
<sequence length="76" mass="8984">MSNVRDTFKYHFRIPVVSAGRHGKRIVVRGFTKNLEKREAEHQLTWPEGRIHQVGRVTAWKEAEKWEAEGAKWLSR</sequence>
<dbReference type="AlphaFoldDB" id="A0A0F9SJ25"/>
<accession>A0A0F9SJ25</accession>
<organism evidence="1">
    <name type="scientific">marine sediment metagenome</name>
    <dbReference type="NCBI Taxonomy" id="412755"/>
    <lineage>
        <taxon>unclassified sequences</taxon>
        <taxon>metagenomes</taxon>
        <taxon>ecological metagenomes</taxon>
    </lineage>
</organism>
<protein>
    <submittedName>
        <fullName evidence="1">Uncharacterized protein</fullName>
    </submittedName>
</protein>
<dbReference type="EMBL" id="LAZR01000631">
    <property type="protein sequence ID" value="KKN62267.1"/>
    <property type="molecule type" value="Genomic_DNA"/>
</dbReference>
<reference evidence="1" key="1">
    <citation type="journal article" date="2015" name="Nature">
        <title>Complex archaea that bridge the gap between prokaryotes and eukaryotes.</title>
        <authorList>
            <person name="Spang A."/>
            <person name="Saw J.H."/>
            <person name="Jorgensen S.L."/>
            <person name="Zaremba-Niedzwiedzka K."/>
            <person name="Martijn J."/>
            <person name="Lind A.E."/>
            <person name="van Eijk R."/>
            <person name="Schleper C."/>
            <person name="Guy L."/>
            <person name="Ettema T.J."/>
        </authorList>
    </citation>
    <scope>NUCLEOTIDE SEQUENCE</scope>
</reference>
<comment type="caution">
    <text evidence="1">The sequence shown here is derived from an EMBL/GenBank/DDBJ whole genome shotgun (WGS) entry which is preliminary data.</text>
</comment>
<evidence type="ECO:0000313" key="1">
    <source>
        <dbReference type="EMBL" id="KKN62267.1"/>
    </source>
</evidence>
<name>A0A0F9SJ25_9ZZZZ</name>
<gene>
    <name evidence="1" type="ORF">LCGC14_0514040</name>
</gene>